<proteinExistence type="predicted"/>
<dbReference type="OrthoDB" id="5917376at2"/>
<accession>A0A178KKW9</accession>
<keyword evidence="3" id="KW-1185">Reference proteome</keyword>
<protein>
    <submittedName>
        <fullName evidence="2">Uncharacterized protein</fullName>
    </submittedName>
</protein>
<keyword evidence="1" id="KW-0472">Membrane</keyword>
<comment type="caution">
    <text evidence="2">The sequence shown here is derived from an EMBL/GenBank/DDBJ whole genome shotgun (WGS) entry which is preliminary data.</text>
</comment>
<sequence length="147" mass="16011">MAAQKLTKGRLAQIIILMAVLITAFVWRTITYKQGSPENKTVLTCQLSTKSCAVNGQNINLPIAFVSTELKSDTPLQIQIGNTNVKPSAVVEGVKMYMGSIPVIFSENEAGWLGEFSVPACTHDEMEWALKLTQGEGVVHATFVVKK</sequence>
<keyword evidence="1" id="KW-0812">Transmembrane</keyword>
<dbReference type="STRING" id="858640.A3K86_03035"/>
<reference evidence="2 3" key="1">
    <citation type="submission" date="2016-03" db="EMBL/GenBank/DDBJ databases">
        <title>Photobacterium proteolyticum sp. nov. a protease producing bacterium isolated from ocean sediments of Laizhou Bay.</title>
        <authorList>
            <person name="Li Y."/>
        </authorList>
    </citation>
    <scope>NUCLEOTIDE SEQUENCE [LARGE SCALE GENOMIC DNA]</scope>
    <source>
        <strain evidence="2 3">R-40508</strain>
    </source>
</reference>
<keyword evidence="1" id="KW-1133">Transmembrane helix</keyword>
<dbReference type="RefSeq" id="WP_068327494.1">
    <property type="nucleotide sequence ID" value="NZ_LVHF01000012.1"/>
</dbReference>
<dbReference type="Proteomes" id="UP000078503">
    <property type="component" value="Unassembled WGS sequence"/>
</dbReference>
<dbReference type="AlphaFoldDB" id="A0A178KKW9"/>
<evidence type="ECO:0000313" key="3">
    <source>
        <dbReference type="Proteomes" id="UP000078503"/>
    </source>
</evidence>
<name>A0A178KKW9_9GAMM</name>
<gene>
    <name evidence="2" type="ORF">A3K86_03035</name>
</gene>
<evidence type="ECO:0000313" key="2">
    <source>
        <dbReference type="EMBL" id="OAN17907.1"/>
    </source>
</evidence>
<organism evidence="2 3">
    <name type="scientific">Photobacterium jeanii</name>
    <dbReference type="NCBI Taxonomy" id="858640"/>
    <lineage>
        <taxon>Bacteria</taxon>
        <taxon>Pseudomonadati</taxon>
        <taxon>Pseudomonadota</taxon>
        <taxon>Gammaproteobacteria</taxon>
        <taxon>Vibrionales</taxon>
        <taxon>Vibrionaceae</taxon>
        <taxon>Photobacterium</taxon>
    </lineage>
</organism>
<evidence type="ECO:0000256" key="1">
    <source>
        <dbReference type="SAM" id="Phobius"/>
    </source>
</evidence>
<feature type="transmembrane region" description="Helical" evidence="1">
    <location>
        <begin position="12"/>
        <end position="30"/>
    </location>
</feature>
<dbReference type="EMBL" id="LVHF01000012">
    <property type="protein sequence ID" value="OAN17907.1"/>
    <property type="molecule type" value="Genomic_DNA"/>
</dbReference>